<gene>
    <name evidence="5" type="ORF">G9U52_18590</name>
</gene>
<name>A0ABX0J8B6_9BACL</name>
<dbReference type="PRINTS" id="PR00032">
    <property type="entry name" value="HTHARAC"/>
</dbReference>
<organism evidence="5 6">
    <name type="scientific">Paenibacillus agricola</name>
    <dbReference type="NCBI Taxonomy" id="2716264"/>
    <lineage>
        <taxon>Bacteria</taxon>
        <taxon>Bacillati</taxon>
        <taxon>Bacillota</taxon>
        <taxon>Bacilli</taxon>
        <taxon>Bacillales</taxon>
        <taxon>Paenibacillaceae</taxon>
        <taxon>Paenibacillus</taxon>
    </lineage>
</organism>
<comment type="caution">
    <text evidence="5">The sequence shown here is derived from an EMBL/GenBank/DDBJ whole genome shotgun (WGS) entry which is preliminary data.</text>
</comment>
<evidence type="ECO:0000256" key="1">
    <source>
        <dbReference type="ARBA" id="ARBA00023015"/>
    </source>
</evidence>
<sequence>MYKVLIRDDESIAQAPKPELAVLRENFYRIAVRDRQDKLRPGTGVKLQIYGSKHQILYFRGDQRYSTQKNDPKLQGQLLKYSVINIIEEVLGRETAADVVELEEDGYMAVCAVGEGWNDTIALLLAREIQQALLRFLNHSVSIGISSRMNGYQHFHACYNQSITALEGKFYDGHGSVHFYSELASTASAPSSPPFHSLLEECALIEQLNSFSFESVRSQAIDFIEEIRQARSCSPSDFKAMFMELVIPWLQLFKKYGGTIKDIPSVSPYEPIHQLETLEDITNWYQDYTIQMEEQIRFLFKGIRSREEIEKAKRFAEKNYAQEISITDVAQHIGLNSTYFSHLFKKESGEGFHEFLTRHRILQAQRLLRESPKNINEISGEVGYNDAAYFRKIFRQQLQMTPTEYRAQFPELSTSIRRLQKQAQSGAKSP</sequence>
<dbReference type="RefSeq" id="WP_166152132.1">
    <property type="nucleotide sequence ID" value="NZ_JAAOIW010000006.1"/>
</dbReference>
<dbReference type="Pfam" id="PF12833">
    <property type="entry name" value="HTH_18"/>
    <property type="match status" value="1"/>
</dbReference>
<dbReference type="Gene3D" id="1.10.10.60">
    <property type="entry name" value="Homeodomain-like"/>
    <property type="match status" value="2"/>
</dbReference>
<accession>A0ABX0J8B6</accession>
<evidence type="ECO:0000313" key="5">
    <source>
        <dbReference type="EMBL" id="NHN31848.1"/>
    </source>
</evidence>
<evidence type="ECO:0000259" key="4">
    <source>
        <dbReference type="PROSITE" id="PS01124"/>
    </source>
</evidence>
<dbReference type="PANTHER" id="PTHR43280">
    <property type="entry name" value="ARAC-FAMILY TRANSCRIPTIONAL REGULATOR"/>
    <property type="match status" value="1"/>
</dbReference>
<dbReference type="EMBL" id="JAAOIW010000006">
    <property type="protein sequence ID" value="NHN31848.1"/>
    <property type="molecule type" value="Genomic_DNA"/>
</dbReference>
<proteinExistence type="predicted"/>
<dbReference type="InterPro" id="IPR018060">
    <property type="entry name" value="HTH_AraC"/>
</dbReference>
<feature type="domain" description="HTH araC/xylS-type" evidence="4">
    <location>
        <begin position="310"/>
        <end position="408"/>
    </location>
</feature>
<keyword evidence="2" id="KW-0238">DNA-binding</keyword>
<evidence type="ECO:0000256" key="2">
    <source>
        <dbReference type="ARBA" id="ARBA00023125"/>
    </source>
</evidence>
<dbReference type="SUPFAM" id="SSF46689">
    <property type="entry name" value="Homeodomain-like"/>
    <property type="match status" value="2"/>
</dbReference>
<evidence type="ECO:0000256" key="3">
    <source>
        <dbReference type="ARBA" id="ARBA00023163"/>
    </source>
</evidence>
<dbReference type="PROSITE" id="PS01124">
    <property type="entry name" value="HTH_ARAC_FAMILY_2"/>
    <property type="match status" value="1"/>
</dbReference>
<reference evidence="5" key="1">
    <citation type="submission" date="2020-03" db="EMBL/GenBank/DDBJ databases">
        <title>Draft sequencing of Paenibacilllus sp. S3N08.</title>
        <authorList>
            <person name="Kim D.-U."/>
        </authorList>
    </citation>
    <scope>NUCLEOTIDE SEQUENCE</scope>
    <source>
        <strain evidence="5">S3N08</strain>
    </source>
</reference>
<dbReference type="SMART" id="SM00342">
    <property type="entry name" value="HTH_ARAC"/>
    <property type="match status" value="1"/>
</dbReference>
<protein>
    <submittedName>
        <fullName evidence="5">Helix-turn-helix transcriptional regulator</fullName>
    </submittedName>
</protein>
<dbReference type="Proteomes" id="UP001165962">
    <property type="component" value="Unassembled WGS sequence"/>
</dbReference>
<evidence type="ECO:0000313" key="6">
    <source>
        <dbReference type="Proteomes" id="UP001165962"/>
    </source>
</evidence>
<keyword evidence="1" id="KW-0805">Transcription regulation</keyword>
<dbReference type="InterPro" id="IPR009057">
    <property type="entry name" value="Homeodomain-like_sf"/>
</dbReference>
<keyword evidence="3" id="KW-0804">Transcription</keyword>
<keyword evidence="6" id="KW-1185">Reference proteome</keyword>
<dbReference type="PANTHER" id="PTHR43280:SF10">
    <property type="entry name" value="REGULATORY PROTEIN POCR"/>
    <property type="match status" value="1"/>
</dbReference>
<dbReference type="InterPro" id="IPR020449">
    <property type="entry name" value="Tscrpt_reg_AraC-type_HTH"/>
</dbReference>